<evidence type="ECO:0000313" key="1">
    <source>
        <dbReference type="EMBL" id="KAA1119924.1"/>
    </source>
</evidence>
<organism evidence="1 2">
    <name type="scientific">Puccinia graminis f. sp. tritici</name>
    <dbReference type="NCBI Taxonomy" id="56615"/>
    <lineage>
        <taxon>Eukaryota</taxon>
        <taxon>Fungi</taxon>
        <taxon>Dikarya</taxon>
        <taxon>Basidiomycota</taxon>
        <taxon>Pucciniomycotina</taxon>
        <taxon>Pucciniomycetes</taxon>
        <taxon>Pucciniales</taxon>
        <taxon>Pucciniaceae</taxon>
        <taxon>Puccinia</taxon>
    </lineage>
</organism>
<protein>
    <submittedName>
        <fullName evidence="1">Uncharacterized protein</fullName>
    </submittedName>
</protein>
<dbReference type="AlphaFoldDB" id="A0A5B0R4P9"/>
<sequence>MPSGFVKLTDKRELGVGRPAIDKTSATLTRMALPRAHNPTQKPLYRAIPLALKPNLSPISGPRAQFFSFSFSLGWIPRCGFAVEVCLIDLGIDVCRVGDRDVRVKKTP</sequence>
<accession>A0A5B0R4P9</accession>
<comment type="caution">
    <text evidence="1">The sequence shown here is derived from an EMBL/GenBank/DDBJ whole genome shotgun (WGS) entry which is preliminary data.</text>
</comment>
<reference evidence="1 2" key="1">
    <citation type="submission" date="2019-05" db="EMBL/GenBank/DDBJ databases">
        <title>Emergence of the Ug99 lineage of the wheat stem rust pathogen through somatic hybridization.</title>
        <authorList>
            <person name="Li F."/>
            <person name="Upadhyaya N.M."/>
            <person name="Sperschneider J."/>
            <person name="Matny O."/>
            <person name="Nguyen-Phuc H."/>
            <person name="Mago R."/>
            <person name="Raley C."/>
            <person name="Miller M.E."/>
            <person name="Silverstein K.A.T."/>
            <person name="Henningsen E."/>
            <person name="Hirsch C.D."/>
            <person name="Visser B."/>
            <person name="Pretorius Z.A."/>
            <person name="Steffenson B.J."/>
            <person name="Schwessinger B."/>
            <person name="Dodds P.N."/>
            <person name="Figueroa M."/>
        </authorList>
    </citation>
    <scope>NUCLEOTIDE SEQUENCE [LARGE SCALE GENOMIC DNA]</scope>
    <source>
        <strain evidence="1">21-0</strain>
    </source>
</reference>
<dbReference type="EMBL" id="VSWC01000001">
    <property type="protein sequence ID" value="KAA1119924.1"/>
    <property type="molecule type" value="Genomic_DNA"/>
</dbReference>
<dbReference type="Proteomes" id="UP000324748">
    <property type="component" value="Unassembled WGS sequence"/>
</dbReference>
<gene>
    <name evidence="1" type="ORF">PGT21_036204</name>
</gene>
<name>A0A5B0R4P9_PUCGR</name>
<keyword evidence="2" id="KW-1185">Reference proteome</keyword>
<proteinExistence type="predicted"/>
<evidence type="ECO:0000313" key="2">
    <source>
        <dbReference type="Proteomes" id="UP000324748"/>
    </source>
</evidence>